<protein>
    <recommendedName>
        <fullName evidence="6">Pseudouridine-5'-phosphate glycosidase</fullName>
        <shortName evidence="6">PsiMP glycosidase</shortName>
        <ecNumber evidence="6">4.2.1.70</ecNumber>
    </recommendedName>
</protein>
<keyword evidence="3 6" id="KW-0464">Manganese</keyword>
<evidence type="ECO:0000313" key="8">
    <source>
        <dbReference type="Proteomes" id="UP000186406"/>
    </source>
</evidence>
<dbReference type="GO" id="GO:0004730">
    <property type="term" value="F:pseudouridylate synthase activity"/>
    <property type="evidence" value="ECO:0007669"/>
    <property type="project" value="UniProtKB-UniRule"/>
</dbReference>
<dbReference type="EMBL" id="FRXO01000002">
    <property type="protein sequence ID" value="SHO62848.1"/>
    <property type="molecule type" value="Genomic_DNA"/>
</dbReference>
<gene>
    <name evidence="6" type="primary">psuG</name>
    <name evidence="7" type="ORF">SAMN02745172_01184</name>
</gene>
<keyword evidence="8" id="KW-1185">Reference proteome</keyword>
<name>A0A1M7ZD76_9HYPH</name>
<evidence type="ECO:0000256" key="1">
    <source>
        <dbReference type="ARBA" id="ARBA00022723"/>
    </source>
</evidence>
<feature type="active site" description="Proton donor" evidence="6">
    <location>
        <position position="31"/>
    </location>
</feature>
<feature type="active site" description="Nucleophile" evidence="6">
    <location>
        <position position="165"/>
    </location>
</feature>
<dbReference type="PANTHER" id="PTHR42909">
    <property type="entry name" value="ZGC:136858"/>
    <property type="match status" value="1"/>
</dbReference>
<organism evidence="7 8">
    <name type="scientific">Pseudoxanthobacter soli DSM 19599</name>
    <dbReference type="NCBI Taxonomy" id="1123029"/>
    <lineage>
        <taxon>Bacteria</taxon>
        <taxon>Pseudomonadati</taxon>
        <taxon>Pseudomonadota</taxon>
        <taxon>Alphaproteobacteria</taxon>
        <taxon>Hyphomicrobiales</taxon>
        <taxon>Segnochrobactraceae</taxon>
        <taxon>Pseudoxanthobacter</taxon>
    </lineage>
</organism>
<comment type="cofactor">
    <cofactor evidence="6">
        <name>Mn(2+)</name>
        <dbReference type="ChEBI" id="CHEBI:29035"/>
    </cofactor>
    <text evidence="6">Binds 1 Mn(2+) ion per subunit.</text>
</comment>
<evidence type="ECO:0000256" key="5">
    <source>
        <dbReference type="ARBA" id="ARBA00023295"/>
    </source>
</evidence>
<evidence type="ECO:0000256" key="2">
    <source>
        <dbReference type="ARBA" id="ARBA00022801"/>
    </source>
</evidence>
<proteinExistence type="inferred from homology"/>
<dbReference type="PANTHER" id="PTHR42909:SF1">
    <property type="entry name" value="CARBOHYDRATE KINASE PFKB DOMAIN-CONTAINING PROTEIN"/>
    <property type="match status" value="1"/>
</dbReference>
<dbReference type="InterPro" id="IPR022830">
    <property type="entry name" value="Indigdn_synthA-like"/>
</dbReference>
<dbReference type="HAMAP" id="MF_01876">
    <property type="entry name" value="PsiMP_glycosidase"/>
    <property type="match status" value="1"/>
</dbReference>
<dbReference type="Gene3D" id="3.40.1790.10">
    <property type="entry name" value="Indigoidine synthase domain"/>
    <property type="match status" value="1"/>
</dbReference>
<comment type="subunit">
    <text evidence="6">Homotrimer.</text>
</comment>
<dbReference type="Pfam" id="PF04227">
    <property type="entry name" value="Indigoidine_A"/>
    <property type="match status" value="1"/>
</dbReference>
<evidence type="ECO:0000256" key="4">
    <source>
        <dbReference type="ARBA" id="ARBA00023239"/>
    </source>
</evidence>
<feature type="binding site" evidence="6">
    <location>
        <position position="112"/>
    </location>
    <ligand>
        <name>substrate</name>
    </ligand>
</feature>
<dbReference type="GO" id="GO:0005737">
    <property type="term" value="C:cytoplasm"/>
    <property type="evidence" value="ECO:0007669"/>
    <property type="project" value="TreeGrafter"/>
</dbReference>
<evidence type="ECO:0000256" key="6">
    <source>
        <dbReference type="HAMAP-Rule" id="MF_01876"/>
    </source>
</evidence>
<feature type="binding site" evidence="6">
    <location>
        <position position="92"/>
    </location>
    <ligand>
        <name>substrate</name>
    </ligand>
</feature>
<sequence length="311" mass="31960">MMTTKPPHPWFDIADDVRDALAHGEPVVALESTIITHGMPFPDNVSTARAVEAAVREAGAVPATIAVVDGRIKVGLDDATLERIGAAKDVVKASRRDLAVIAARRGTAGTTVASTMLIAARAGIAIFATGGIGGVHRGAETTFDVSADLEELGNTPVAVVCAGAKSILDIPKTLEYLETRGVPVLGYRTDAFPAFFSRDSGSPVDARFDDPAAIAAVIAAQRSLGLHAGILIANPVPEADALPGDEIERTIAAAVAEAAQRGIGGKELTPFLLARINALTGGSSLRTNIALILDNARLAAEIARALAALTA</sequence>
<evidence type="ECO:0000313" key="7">
    <source>
        <dbReference type="EMBL" id="SHO62848.1"/>
    </source>
</evidence>
<comment type="catalytic activity">
    <reaction evidence="6">
        <text>D-ribose 5-phosphate + uracil = psi-UMP + H2O</text>
        <dbReference type="Rhea" id="RHEA:18337"/>
        <dbReference type="ChEBI" id="CHEBI:15377"/>
        <dbReference type="ChEBI" id="CHEBI:17568"/>
        <dbReference type="ChEBI" id="CHEBI:58380"/>
        <dbReference type="ChEBI" id="CHEBI:78346"/>
        <dbReference type="EC" id="4.2.1.70"/>
    </reaction>
</comment>
<dbReference type="GO" id="GO:0016798">
    <property type="term" value="F:hydrolase activity, acting on glycosyl bonds"/>
    <property type="evidence" value="ECO:0007669"/>
    <property type="project" value="UniProtKB-KW"/>
</dbReference>
<keyword evidence="2 6" id="KW-0378">Hydrolase</keyword>
<dbReference type="STRING" id="1123029.SAMN02745172_01184"/>
<keyword evidence="5 6" id="KW-0326">Glycosidase</keyword>
<dbReference type="EC" id="4.2.1.70" evidence="6"/>
<evidence type="ECO:0000256" key="3">
    <source>
        <dbReference type="ARBA" id="ARBA00023211"/>
    </source>
</evidence>
<dbReference type="InterPro" id="IPR007342">
    <property type="entry name" value="PsuG"/>
</dbReference>
<dbReference type="AlphaFoldDB" id="A0A1M7ZD76"/>
<dbReference type="Proteomes" id="UP000186406">
    <property type="component" value="Unassembled WGS sequence"/>
</dbReference>
<accession>A0A1M7ZD76</accession>
<dbReference type="GO" id="GO:0046872">
    <property type="term" value="F:metal ion binding"/>
    <property type="evidence" value="ECO:0007669"/>
    <property type="project" value="UniProtKB-KW"/>
</dbReference>
<reference evidence="7 8" key="1">
    <citation type="submission" date="2016-12" db="EMBL/GenBank/DDBJ databases">
        <authorList>
            <person name="Song W.-J."/>
            <person name="Kurnit D.M."/>
        </authorList>
    </citation>
    <scope>NUCLEOTIDE SEQUENCE [LARGE SCALE GENOMIC DNA]</scope>
    <source>
        <strain evidence="7 8">DSM 19599</strain>
    </source>
</reference>
<feature type="binding site" evidence="6">
    <location>
        <begin position="146"/>
        <end position="148"/>
    </location>
    <ligand>
        <name>substrate</name>
    </ligand>
</feature>
<comment type="function">
    <text evidence="6">Catalyzes the reversible cleavage of pseudouridine 5'-phosphate (PsiMP) to ribose 5-phosphate and uracil. Functions biologically in the cleavage direction, as part of a pseudouridine degradation pathway.</text>
</comment>
<comment type="similarity">
    <text evidence="6">Belongs to the pseudouridine-5'-phosphate glycosidase family.</text>
</comment>
<keyword evidence="1 6" id="KW-0479">Metal-binding</keyword>
<feature type="binding site" evidence="6">
    <location>
        <position position="144"/>
    </location>
    <ligand>
        <name>Mn(2+)</name>
        <dbReference type="ChEBI" id="CHEBI:29035"/>
    </ligand>
</feature>
<keyword evidence="4 6" id="KW-0456">Lyase</keyword>
<dbReference type="SUPFAM" id="SSF110581">
    <property type="entry name" value="Indigoidine synthase A-like"/>
    <property type="match status" value="1"/>
</dbReference>
<dbReference type="GO" id="GO:0046113">
    <property type="term" value="P:nucleobase catabolic process"/>
    <property type="evidence" value="ECO:0007669"/>
    <property type="project" value="UniProtKB-UniRule"/>
</dbReference>